<dbReference type="InterPro" id="IPR049317">
    <property type="entry name" value="GCIP-like_N"/>
</dbReference>
<organism evidence="2">
    <name type="scientific">Aplanochytrium stocchinoi</name>
    <dbReference type="NCBI Taxonomy" id="215587"/>
    <lineage>
        <taxon>Eukaryota</taxon>
        <taxon>Sar</taxon>
        <taxon>Stramenopiles</taxon>
        <taxon>Bigyra</taxon>
        <taxon>Labyrinthulomycetes</taxon>
        <taxon>Thraustochytrida</taxon>
        <taxon>Thraustochytriidae</taxon>
        <taxon>Aplanochytrium</taxon>
    </lineage>
</organism>
<dbReference type="EMBL" id="HBIN01009504">
    <property type="protein sequence ID" value="CAE0436835.1"/>
    <property type="molecule type" value="Transcribed_RNA"/>
</dbReference>
<proteinExistence type="predicted"/>
<dbReference type="PANTHER" id="PTHR15492:SF1">
    <property type="entry name" value="CYCLIN-D1-BINDING PROTEIN 1"/>
    <property type="match status" value="1"/>
</dbReference>
<dbReference type="Pfam" id="PF13324">
    <property type="entry name" value="GCIP_N"/>
    <property type="match status" value="1"/>
</dbReference>
<reference evidence="2" key="1">
    <citation type="submission" date="2021-01" db="EMBL/GenBank/DDBJ databases">
        <authorList>
            <person name="Corre E."/>
            <person name="Pelletier E."/>
            <person name="Niang G."/>
            <person name="Scheremetjew M."/>
            <person name="Finn R."/>
            <person name="Kale V."/>
            <person name="Holt S."/>
            <person name="Cochrane G."/>
            <person name="Meng A."/>
            <person name="Brown T."/>
            <person name="Cohen L."/>
        </authorList>
    </citation>
    <scope>NUCLEOTIDE SEQUENCE</scope>
    <source>
        <strain evidence="2">GSBS06</strain>
    </source>
</reference>
<accession>A0A7S3PHF7</accession>
<sequence length="343" mass="38296">MSKQNVCADKEQAILELIQKLKTLDTAVDAASYSNDENGKDEGASVPTYQKDAVDALRKIMVDASDEVDKEATKLALGWKTMKNKVEIDSLLKSFFKPLEILMNTGFVLSIHNCLCLASKVQVLELTKTVGKYAQELVNELHTLKTSAKKDNKALEKIIQRAGALQEKCKLARILPGSNAGAVKRQILEVAIVCKDTHKEFQDLSVEARVEDDEHEDEENNDNTVPKEICSDEWYAEMDSFMSSLTSDEAATVELHVKLLYDVYAALRCIANMTGLSTDGSTSDQQVQYISWLNNTSEYVKVLQEDIGNLGMSLYPPHDKESKEINENANKVSSRFVLATYKR</sequence>
<dbReference type="InterPro" id="IPR026907">
    <property type="entry name" value="GCIP-like"/>
</dbReference>
<evidence type="ECO:0000313" key="2">
    <source>
        <dbReference type="EMBL" id="CAE0436835.1"/>
    </source>
</evidence>
<protein>
    <recommendedName>
        <fullName evidence="1">Cyclin-D1-binding protein 1-like N-terminal domain-containing protein</fullName>
    </recommendedName>
</protein>
<name>A0A7S3PHF7_9STRA</name>
<dbReference type="AlphaFoldDB" id="A0A7S3PHF7"/>
<feature type="domain" description="Cyclin-D1-binding protein 1-like N-terminal" evidence="1">
    <location>
        <begin position="63"/>
        <end position="204"/>
    </location>
</feature>
<dbReference type="GO" id="GO:0005634">
    <property type="term" value="C:nucleus"/>
    <property type="evidence" value="ECO:0007669"/>
    <property type="project" value="TreeGrafter"/>
</dbReference>
<gene>
    <name evidence="2" type="ORF">ASTO00021_LOCUS7083</name>
</gene>
<evidence type="ECO:0000259" key="1">
    <source>
        <dbReference type="Pfam" id="PF13324"/>
    </source>
</evidence>
<dbReference type="PANTHER" id="PTHR15492">
    <property type="entry name" value="CYCLIN D1-BINDING PROTEIN 1"/>
    <property type="match status" value="1"/>
</dbReference>
<dbReference type="Gene3D" id="1.20.1410.10">
    <property type="entry name" value="I/LWEQ domain"/>
    <property type="match status" value="1"/>
</dbReference>